<dbReference type="EMBL" id="CP000927">
    <property type="protein sequence ID" value="ABZ70431.1"/>
    <property type="molecule type" value="Genomic_DNA"/>
</dbReference>
<dbReference type="HOGENOM" id="CLU_2877542_0_0_5"/>
<evidence type="ECO:0000313" key="1">
    <source>
        <dbReference type="EMBL" id="ABZ70431.1"/>
    </source>
</evidence>
<accession>B0SYV0</accession>
<gene>
    <name evidence="1" type="ordered locus">Caul_1301</name>
</gene>
<dbReference type="AlphaFoldDB" id="B0SYV0"/>
<reference evidence="1" key="1">
    <citation type="submission" date="2008-01" db="EMBL/GenBank/DDBJ databases">
        <title>Complete sequence of chromosome of Caulobacter sp. K31.</title>
        <authorList>
            <consortium name="US DOE Joint Genome Institute"/>
            <person name="Copeland A."/>
            <person name="Lucas S."/>
            <person name="Lapidus A."/>
            <person name="Barry K."/>
            <person name="Glavina del Rio T."/>
            <person name="Dalin E."/>
            <person name="Tice H."/>
            <person name="Pitluck S."/>
            <person name="Bruce D."/>
            <person name="Goodwin L."/>
            <person name="Thompson L.S."/>
            <person name="Brettin T."/>
            <person name="Detter J.C."/>
            <person name="Han C."/>
            <person name="Schmutz J."/>
            <person name="Larimer F."/>
            <person name="Land M."/>
            <person name="Hauser L."/>
            <person name="Kyrpides N."/>
            <person name="Kim E."/>
            <person name="Stephens C."/>
            <person name="Richardson P."/>
        </authorList>
    </citation>
    <scope>NUCLEOTIDE SEQUENCE [LARGE SCALE GENOMIC DNA]</scope>
    <source>
        <strain evidence="1">K31</strain>
    </source>
</reference>
<name>B0SYV0_CAUSK</name>
<protein>
    <submittedName>
        <fullName evidence="1">Uncharacterized protein</fullName>
    </submittedName>
</protein>
<proteinExistence type="predicted"/>
<dbReference type="KEGG" id="cak:Caul_1301"/>
<organism evidence="1">
    <name type="scientific">Caulobacter sp. (strain K31)</name>
    <dbReference type="NCBI Taxonomy" id="366602"/>
    <lineage>
        <taxon>Bacteria</taxon>
        <taxon>Pseudomonadati</taxon>
        <taxon>Pseudomonadota</taxon>
        <taxon>Alphaproteobacteria</taxon>
        <taxon>Caulobacterales</taxon>
        <taxon>Caulobacteraceae</taxon>
        <taxon>Caulobacter</taxon>
    </lineage>
</organism>
<sequence>MTDTIKRGVTVEQKLKAHRYLATLTADRAKAVAKAAKARLAKHPTGRDEAIDAAYADLAAKSK</sequence>